<keyword evidence="2" id="KW-0067">ATP-binding</keyword>
<dbReference type="Gene3D" id="1.10.10.10">
    <property type="entry name" value="Winged helix-like DNA-binding domain superfamily/Winged helix DNA-binding domain"/>
    <property type="match status" value="1"/>
</dbReference>
<keyword evidence="5" id="KW-1185">Reference proteome</keyword>
<evidence type="ECO:0000256" key="1">
    <source>
        <dbReference type="ARBA" id="ARBA00022741"/>
    </source>
</evidence>
<dbReference type="Proteomes" id="UP000321685">
    <property type="component" value="Unassembled WGS sequence"/>
</dbReference>
<evidence type="ECO:0000259" key="3">
    <source>
        <dbReference type="PROSITE" id="PS50043"/>
    </source>
</evidence>
<dbReference type="SUPFAM" id="SSF46894">
    <property type="entry name" value="C-terminal effector domain of the bipartite response regulators"/>
    <property type="match status" value="1"/>
</dbReference>
<name>A0A511DML8_9PSEU</name>
<dbReference type="EMBL" id="BJVJ01000031">
    <property type="protein sequence ID" value="GEL24318.1"/>
    <property type="molecule type" value="Genomic_DNA"/>
</dbReference>
<dbReference type="AlphaFoldDB" id="A0A511DML8"/>
<evidence type="ECO:0000313" key="4">
    <source>
        <dbReference type="EMBL" id="GEL24318.1"/>
    </source>
</evidence>
<dbReference type="PROSITE" id="PS50043">
    <property type="entry name" value="HTH_LUXR_2"/>
    <property type="match status" value="1"/>
</dbReference>
<dbReference type="Pfam" id="PF00196">
    <property type="entry name" value="GerE"/>
    <property type="match status" value="1"/>
</dbReference>
<dbReference type="SUPFAM" id="SSF52540">
    <property type="entry name" value="P-loop containing nucleoside triphosphate hydrolases"/>
    <property type="match status" value="1"/>
</dbReference>
<dbReference type="PROSITE" id="PS00622">
    <property type="entry name" value="HTH_LUXR_1"/>
    <property type="match status" value="1"/>
</dbReference>
<dbReference type="PANTHER" id="PTHR16305">
    <property type="entry name" value="TESTICULAR SOLUBLE ADENYLYL CYCLASE"/>
    <property type="match status" value="1"/>
</dbReference>
<dbReference type="RefSeq" id="WP_147108975.1">
    <property type="nucleotide sequence ID" value="NZ_BJVJ01000031.1"/>
</dbReference>
<dbReference type="GO" id="GO:0005524">
    <property type="term" value="F:ATP binding"/>
    <property type="evidence" value="ECO:0007669"/>
    <property type="project" value="UniProtKB-KW"/>
</dbReference>
<dbReference type="InterPro" id="IPR041664">
    <property type="entry name" value="AAA_16"/>
</dbReference>
<gene>
    <name evidence="4" type="ORF">PSU4_32720</name>
</gene>
<protein>
    <submittedName>
        <fullName evidence="4">Transcriptional regulator</fullName>
    </submittedName>
</protein>
<dbReference type="InterPro" id="IPR027417">
    <property type="entry name" value="P-loop_NTPase"/>
</dbReference>
<dbReference type="GO" id="GO:0006355">
    <property type="term" value="P:regulation of DNA-templated transcription"/>
    <property type="evidence" value="ECO:0007669"/>
    <property type="project" value="InterPro"/>
</dbReference>
<evidence type="ECO:0000313" key="5">
    <source>
        <dbReference type="Proteomes" id="UP000321685"/>
    </source>
</evidence>
<reference evidence="4 5" key="1">
    <citation type="submission" date="2019-07" db="EMBL/GenBank/DDBJ databases">
        <title>Whole genome shotgun sequence of Pseudonocardia sulfidoxydans NBRC 16205.</title>
        <authorList>
            <person name="Hosoyama A."/>
            <person name="Uohara A."/>
            <person name="Ohji S."/>
            <person name="Ichikawa N."/>
        </authorList>
    </citation>
    <scope>NUCLEOTIDE SEQUENCE [LARGE SCALE GENOMIC DNA]</scope>
    <source>
        <strain evidence="4 5">NBRC 16205</strain>
    </source>
</reference>
<accession>A0A511DML8</accession>
<dbReference type="GO" id="GO:0004016">
    <property type="term" value="F:adenylate cyclase activity"/>
    <property type="evidence" value="ECO:0007669"/>
    <property type="project" value="TreeGrafter"/>
</dbReference>
<dbReference type="PRINTS" id="PR00038">
    <property type="entry name" value="HTHLUXR"/>
</dbReference>
<dbReference type="PANTHER" id="PTHR16305:SF35">
    <property type="entry name" value="TRANSCRIPTIONAL ACTIVATOR DOMAIN"/>
    <property type="match status" value="1"/>
</dbReference>
<dbReference type="InterPro" id="IPR016032">
    <property type="entry name" value="Sig_transdc_resp-reg_C-effctor"/>
</dbReference>
<dbReference type="OrthoDB" id="3656034at2"/>
<sequence length="927" mass="97235">MLLGRSRELAHIDEMLQCAADEAASAAVVVVGEAGIGKSALGDAAADSAAGRGTTILRTCGIESESTIPFAGLGDLLRPVQHLVAELPGPQAAALAGALALGPPASQDRFAVAAATLSLLAAASHGGSLLCLVDDAHWLDPSSAEALVFAARRMRAEASVIVFTVRADEPGAARFRDMDPLPLGGLDDAPAAELLARGAGRTLPPEVSARLLADTGGNPLALLEVPGQLSEDQLSGRVPILEPLPVGSLLMEGFLRRVRDLPDAARTALLLAATSDIEAADLVDRALRDGGGALDDLHPAEAAGLVTLDGGRLRFRHPLVRSAVYHAAEPARRRDAHRRLADALDDVPAPQAPDRQAWHLAAATVTSDDAVAAKLETLGRDALGRHSHAVATRALERAAELSPEPGDRARRLLAAASAAVPAGYIQEAVRLLGEAESWTDDPVAAAVAECERHRLGVWAGDAEASRARLFTFAESVEAVLPPVAVRAYLAAAQASLFTYDVAGIARSAERAAALAGDDDVVALRCDVFAAFAAAQSGERERAATLLARRRTQLAVHDTFEIDQLVTMSGVCHVAVEDTAGARPLLARAVEASRTANAAGLLAVQLPWLAALDWVDGEWTSALALAHEAVLLAPETGWLAQLPNSLSTLARVEAGFGMADECRAHAERAAHTAGGDATRAHAHAAVGLLELGHADRADEAAAAMERAWAAATEREPEPAPLLAAQLLPDLAEARLRAGHTAGAAEALARLDKVAANIDRHLARACSARLHGLSTRTGFATHFETALRHHDRGGPVFERARTHLAYGARLRRTRDRAAARTQLERAVELFERLGAAPWAARARAELVGSGGSAPAPNDLIELTLTPQELQVSLAVRKGLTNVEVASSLFLSVKTVEYHLSNVYRKLGVRSRTQLVRVLGEDRTARAPLV</sequence>
<dbReference type="InterPro" id="IPR000792">
    <property type="entry name" value="Tscrpt_reg_LuxR_C"/>
</dbReference>
<dbReference type="InterPro" id="IPR036388">
    <property type="entry name" value="WH-like_DNA-bd_sf"/>
</dbReference>
<dbReference type="CDD" id="cd06170">
    <property type="entry name" value="LuxR_C_like"/>
    <property type="match status" value="1"/>
</dbReference>
<dbReference type="GO" id="GO:0003677">
    <property type="term" value="F:DNA binding"/>
    <property type="evidence" value="ECO:0007669"/>
    <property type="project" value="InterPro"/>
</dbReference>
<dbReference type="SMART" id="SM00421">
    <property type="entry name" value="HTH_LUXR"/>
    <property type="match status" value="1"/>
</dbReference>
<comment type="caution">
    <text evidence="4">The sequence shown here is derived from an EMBL/GenBank/DDBJ whole genome shotgun (WGS) entry which is preliminary data.</text>
</comment>
<dbReference type="Pfam" id="PF13191">
    <property type="entry name" value="AAA_16"/>
    <property type="match status" value="1"/>
</dbReference>
<feature type="domain" description="HTH luxR-type" evidence="3">
    <location>
        <begin position="853"/>
        <end position="920"/>
    </location>
</feature>
<keyword evidence="1" id="KW-0547">Nucleotide-binding</keyword>
<proteinExistence type="predicted"/>
<dbReference type="GO" id="GO:0005737">
    <property type="term" value="C:cytoplasm"/>
    <property type="evidence" value="ECO:0007669"/>
    <property type="project" value="TreeGrafter"/>
</dbReference>
<organism evidence="4 5">
    <name type="scientific">Pseudonocardia sulfidoxydans NBRC 16205</name>
    <dbReference type="NCBI Taxonomy" id="1223511"/>
    <lineage>
        <taxon>Bacteria</taxon>
        <taxon>Bacillati</taxon>
        <taxon>Actinomycetota</taxon>
        <taxon>Actinomycetes</taxon>
        <taxon>Pseudonocardiales</taxon>
        <taxon>Pseudonocardiaceae</taxon>
        <taxon>Pseudonocardia</taxon>
    </lineage>
</organism>
<evidence type="ECO:0000256" key="2">
    <source>
        <dbReference type="ARBA" id="ARBA00022840"/>
    </source>
</evidence>